<dbReference type="Pfam" id="PF06054">
    <property type="entry name" value="CoiA_nuc"/>
    <property type="match status" value="1"/>
</dbReference>
<feature type="domain" description="Competence protein CoiA-like N-terminal" evidence="2">
    <location>
        <begin position="16"/>
        <end position="63"/>
    </location>
</feature>
<evidence type="ECO:0000259" key="2">
    <source>
        <dbReference type="Pfam" id="PF25164"/>
    </source>
</evidence>
<protein>
    <submittedName>
        <fullName evidence="4">Competence CoiA-like predicted nuclease</fullName>
    </submittedName>
</protein>
<evidence type="ECO:0000313" key="5">
    <source>
        <dbReference type="Proteomes" id="UP001225034"/>
    </source>
</evidence>
<dbReference type="Pfam" id="PF25164">
    <property type="entry name" value="CoiA_N"/>
    <property type="match status" value="1"/>
</dbReference>
<organism evidence="4 5">
    <name type="scientific">Alkalicoccobacillus murimartini</name>
    <dbReference type="NCBI Taxonomy" id="171685"/>
    <lineage>
        <taxon>Bacteria</taxon>
        <taxon>Bacillati</taxon>
        <taxon>Bacillota</taxon>
        <taxon>Bacilli</taxon>
        <taxon>Bacillales</taxon>
        <taxon>Bacillaceae</taxon>
        <taxon>Alkalicoccobacillus</taxon>
    </lineage>
</organism>
<comment type="caution">
    <text evidence="4">The sequence shown here is derived from an EMBL/GenBank/DDBJ whole genome shotgun (WGS) entry which is preliminary data.</text>
</comment>
<dbReference type="Proteomes" id="UP001225034">
    <property type="component" value="Unassembled WGS sequence"/>
</dbReference>
<sequence>MLTAVLEDGTKISMADKWFESELKNLRKKQQFKCPVCYSSLILKLGSKRQWHFAHVQDQSCRIPYEPESSYHLKGKLDIYHWLMNQGISAALEMYLPLIQQRPDVLCRVNGKLIAIEYQCSSLSEELYAERTKGYYRMGITPIWILGGNRLRRKQTDLYQILGFEWNAARFNPVDQAYLTYYCSESTSWGLMQQITSYSATKALAELTVKKSHSFSMKELLTPNESTSNTMKSWLKIKKNWRYQCFHPHPSKSELLLKKLLYQHRIPPGQFPCEAGWFISVQHYIKTSPYVWQTLLLLQISHHLTLHQPFSLNTLEDQLTPFIMRGVITFRDHLQLDLTEMISQMVFEYIQLLVSFAIVEKLTNGDYLYLKPISLPKTVEQANEMDQSLANIKQNTPNGLHFQR</sequence>
<dbReference type="InterPro" id="IPR057252">
    <property type="entry name" value="CoiA_C"/>
</dbReference>
<proteinExistence type="predicted"/>
<dbReference type="EMBL" id="JAUSUA010000004">
    <property type="protein sequence ID" value="MDQ0207890.1"/>
    <property type="molecule type" value="Genomic_DNA"/>
</dbReference>
<reference evidence="4 5" key="1">
    <citation type="submission" date="2023-07" db="EMBL/GenBank/DDBJ databases">
        <title>Genomic Encyclopedia of Type Strains, Phase IV (KMG-IV): sequencing the most valuable type-strain genomes for metagenomic binning, comparative biology and taxonomic classification.</title>
        <authorList>
            <person name="Goeker M."/>
        </authorList>
    </citation>
    <scope>NUCLEOTIDE SEQUENCE [LARGE SCALE GENOMIC DNA]</scope>
    <source>
        <strain evidence="4 5">DSM 19154</strain>
    </source>
</reference>
<gene>
    <name evidence="4" type="ORF">J2S05_002699</name>
</gene>
<evidence type="ECO:0000259" key="1">
    <source>
        <dbReference type="Pfam" id="PF06054"/>
    </source>
</evidence>
<dbReference type="RefSeq" id="WP_306983544.1">
    <property type="nucleotide sequence ID" value="NZ_JAUSUA010000004.1"/>
</dbReference>
<evidence type="ECO:0000259" key="3">
    <source>
        <dbReference type="Pfam" id="PF25166"/>
    </source>
</evidence>
<evidence type="ECO:0000313" key="4">
    <source>
        <dbReference type="EMBL" id="MDQ0207890.1"/>
    </source>
</evidence>
<dbReference type="Pfam" id="PF25166">
    <property type="entry name" value="CoiA_C"/>
    <property type="match status" value="1"/>
</dbReference>
<dbReference type="InterPro" id="IPR057253">
    <property type="entry name" value="CoiA-like_N"/>
</dbReference>
<dbReference type="InterPro" id="IPR010330">
    <property type="entry name" value="CoiA_nuc"/>
</dbReference>
<name>A0ABT9YJ48_9BACI</name>
<accession>A0ABT9YJ48</accession>
<feature type="domain" description="Competence protein CoiA nuclease-like" evidence="1">
    <location>
        <begin position="68"/>
        <end position="224"/>
    </location>
</feature>
<keyword evidence="5" id="KW-1185">Reference proteome</keyword>
<dbReference type="PIRSF" id="PIRSF007487">
    <property type="entry name" value="Competence-induced_CoiA_bac"/>
    <property type="match status" value="1"/>
</dbReference>
<dbReference type="InterPro" id="IPR021176">
    <property type="entry name" value="Competence-induced_CoiA"/>
</dbReference>
<feature type="domain" description="Competence protein CoiA C-terminal" evidence="3">
    <location>
        <begin position="232"/>
        <end position="381"/>
    </location>
</feature>